<protein>
    <submittedName>
        <fullName evidence="4">MarR-like DNA-binding transcriptional regulator SgrR of sgrS sRNA</fullName>
    </submittedName>
</protein>
<dbReference type="Gene3D" id="3.40.190.10">
    <property type="entry name" value="Periplasmic binding protein-like II"/>
    <property type="match status" value="1"/>
</dbReference>
<accession>A0ABT9WAU4</accession>
<dbReference type="InterPro" id="IPR039424">
    <property type="entry name" value="SBP_5"/>
</dbReference>
<keyword evidence="1" id="KW-0238">DNA-binding</keyword>
<dbReference type="Gene3D" id="3.10.105.10">
    <property type="entry name" value="Dipeptide-binding Protein, Domain 3"/>
    <property type="match status" value="1"/>
</dbReference>
<dbReference type="InterPro" id="IPR000914">
    <property type="entry name" value="SBP_5_dom"/>
</dbReference>
<evidence type="ECO:0000256" key="1">
    <source>
        <dbReference type="ARBA" id="ARBA00023125"/>
    </source>
</evidence>
<evidence type="ECO:0000259" key="2">
    <source>
        <dbReference type="Pfam" id="PF00496"/>
    </source>
</evidence>
<dbReference type="RefSeq" id="WP_307214881.1">
    <property type="nucleotide sequence ID" value="NZ_JAUSTI010000004.1"/>
</dbReference>
<dbReference type="PANTHER" id="PTHR30290">
    <property type="entry name" value="PERIPLASMIC BINDING COMPONENT OF ABC TRANSPORTER"/>
    <property type="match status" value="1"/>
</dbReference>
<comment type="caution">
    <text evidence="4">The sequence shown here is derived from an EMBL/GenBank/DDBJ whole genome shotgun (WGS) entry which is preliminary data.</text>
</comment>
<dbReference type="Pfam" id="PF12793">
    <property type="entry name" value="SgrR_N"/>
    <property type="match status" value="1"/>
</dbReference>
<evidence type="ECO:0000313" key="5">
    <source>
        <dbReference type="Proteomes" id="UP001233836"/>
    </source>
</evidence>
<feature type="domain" description="Transcriptional regulator SgrR N-terminal HTH" evidence="3">
    <location>
        <begin position="5"/>
        <end position="114"/>
    </location>
</feature>
<sequence length="640" mass="74307">MTEHYIQLRLIFSHVHEEEEIEITMGVLATHLCCTMRNMNLIMNKFLDNGWVRWSPQRGRGKKSILVFCLPLHDVAGEWFERLLHHNKIEEAYVLAASLPFHIRENVMHRLQGQFGLRSDHGARGRVDTLRIPQETSFETLDPTQAVVWGDVGIVAEVYDRLVRYNAEYHVCEPGLAMAWESNAEGTEWTFYLHKGVLFHHGRVLEAEDVQFTFERILSSEHNPCKALFGSIQRVETFDDLTVRFVLNAPNFMFPDLMSSINASILPRDVEINPLHPIGTGPYRLVRNDPNILVLEVFSSYFQGRAFIDRVEIWQLPQAGRGESVIRQELFPDGKPHAVQHEVQGGVFMTFNMRKRGPHLDISFRRAIRELMHPQVMADALNRSSIQPTSSLVRKYDRGNQQDEEMYLFDAEKHLREEKMAQQKWTEVNENVGVSADVDTDTGVDEPSLVSASAWLKRSHYAGEMVNVWVEEGVNMEHDMVWFAKRCEQIGLHVNIVSGDVVKAIYHDELQAYDLIYTGEVFDDHVMRSLITMYTFQNTLFLSVMDDHWRHELERECGQIVAMQEPEDRMESLLQLEDRLIQEALLLPVYSFREEHSYHPSLRDYRVMGYGMPDLRRLWVKRSPNASEESSSYSAYIPLW</sequence>
<dbReference type="Proteomes" id="UP001233836">
    <property type="component" value="Unassembled WGS sequence"/>
</dbReference>
<keyword evidence="5" id="KW-1185">Reference proteome</keyword>
<evidence type="ECO:0000259" key="3">
    <source>
        <dbReference type="Pfam" id="PF12793"/>
    </source>
</evidence>
<name>A0ABT9WAU4_9BACL</name>
<organism evidence="4 5">
    <name type="scientific">Paenibacillus tundrae</name>
    <dbReference type="NCBI Taxonomy" id="528187"/>
    <lineage>
        <taxon>Bacteria</taxon>
        <taxon>Bacillati</taxon>
        <taxon>Bacillota</taxon>
        <taxon>Bacilli</taxon>
        <taxon>Bacillales</taxon>
        <taxon>Paenibacillaceae</taxon>
        <taxon>Paenibacillus</taxon>
    </lineage>
</organism>
<dbReference type="Pfam" id="PF00496">
    <property type="entry name" value="SBP_bac_5"/>
    <property type="match status" value="1"/>
</dbReference>
<feature type="domain" description="Solute-binding protein family 5" evidence="2">
    <location>
        <begin position="173"/>
        <end position="423"/>
    </location>
</feature>
<dbReference type="PANTHER" id="PTHR30290:SF72">
    <property type="entry name" value="HTH-TYPE TRANSCRIPTIONAL REGULATOR SGRR"/>
    <property type="match status" value="1"/>
</dbReference>
<dbReference type="InterPro" id="IPR025370">
    <property type="entry name" value="SgrR_HTH_N"/>
</dbReference>
<proteinExistence type="predicted"/>
<reference evidence="4 5" key="1">
    <citation type="submission" date="2023-07" db="EMBL/GenBank/DDBJ databases">
        <title>Sorghum-associated microbial communities from plants grown in Nebraska, USA.</title>
        <authorList>
            <person name="Schachtman D."/>
        </authorList>
    </citation>
    <scope>NUCLEOTIDE SEQUENCE [LARGE SCALE GENOMIC DNA]</scope>
    <source>
        <strain evidence="4 5">DS1314</strain>
    </source>
</reference>
<evidence type="ECO:0000313" key="4">
    <source>
        <dbReference type="EMBL" id="MDQ0170373.1"/>
    </source>
</evidence>
<gene>
    <name evidence="4" type="ORF">J2T19_001815</name>
</gene>
<dbReference type="EMBL" id="JAUSTI010000004">
    <property type="protein sequence ID" value="MDQ0170373.1"/>
    <property type="molecule type" value="Genomic_DNA"/>
</dbReference>
<dbReference type="SUPFAM" id="SSF53850">
    <property type="entry name" value="Periplasmic binding protein-like II"/>
    <property type="match status" value="1"/>
</dbReference>